<evidence type="ECO:0000313" key="1">
    <source>
        <dbReference type="EMBL" id="EMD31701.1"/>
    </source>
</evidence>
<accession>M2QYU2</accession>
<reference evidence="1 2" key="1">
    <citation type="journal article" date="2012" name="Proc. Natl. Acad. Sci. U.S.A.">
        <title>Comparative genomics of Ceriporiopsis subvermispora and Phanerochaete chrysosporium provide insight into selective ligninolysis.</title>
        <authorList>
            <person name="Fernandez-Fueyo E."/>
            <person name="Ruiz-Duenas F.J."/>
            <person name="Ferreira P."/>
            <person name="Floudas D."/>
            <person name="Hibbett D.S."/>
            <person name="Canessa P."/>
            <person name="Larrondo L.F."/>
            <person name="James T.Y."/>
            <person name="Seelenfreund D."/>
            <person name="Lobos S."/>
            <person name="Polanco R."/>
            <person name="Tello M."/>
            <person name="Honda Y."/>
            <person name="Watanabe T."/>
            <person name="Watanabe T."/>
            <person name="Ryu J.S."/>
            <person name="Kubicek C.P."/>
            <person name="Schmoll M."/>
            <person name="Gaskell J."/>
            <person name="Hammel K.E."/>
            <person name="St John F.J."/>
            <person name="Vanden Wymelenberg A."/>
            <person name="Sabat G."/>
            <person name="Splinter BonDurant S."/>
            <person name="Syed K."/>
            <person name="Yadav J.S."/>
            <person name="Doddapaneni H."/>
            <person name="Subramanian V."/>
            <person name="Lavin J.L."/>
            <person name="Oguiza J.A."/>
            <person name="Perez G."/>
            <person name="Pisabarro A.G."/>
            <person name="Ramirez L."/>
            <person name="Santoyo F."/>
            <person name="Master E."/>
            <person name="Coutinho P.M."/>
            <person name="Henrissat B."/>
            <person name="Lombard V."/>
            <person name="Magnuson J.K."/>
            <person name="Kuees U."/>
            <person name="Hori C."/>
            <person name="Igarashi K."/>
            <person name="Samejima M."/>
            <person name="Held B.W."/>
            <person name="Barry K.W."/>
            <person name="LaButti K.M."/>
            <person name="Lapidus A."/>
            <person name="Lindquist E.A."/>
            <person name="Lucas S.M."/>
            <person name="Riley R."/>
            <person name="Salamov A.A."/>
            <person name="Hoffmeister D."/>
            <person name="Schwenk D."/>
            <person name="Hadar Y."/>
            <person name="Yarden O."/>
            <person name="de Vries R.P."/>
            <person name="Wiebenga A."/>
            <person name="Stenlid J."/>
            <person name="Eastwood D."/>
            <person name="Grigoriev I.V."/>
            <person name="Berka R.M."/>
            <person name="Blanchette R.A."/>
            <person name="Kersten P."/>
            <person name="Martinez A.T."/>
            <person name="Vicuna R."/>
            <person name="Cullen D."/>
        </authorList>
    </citation>
    <scope>NUCLEOTIDE SEQUENCE [LARGE SCALE GENOMIC DNA]</scope>
    <source>
        <strain evidence="1 2">B</strain>
    </source>
</reference>
<dbReference type="OrthoDB" id="3257768at2759"/>
<gene>
    <name evidence="1" type="ORF">CERSUDRAFT_59683</name>
</gene>
<dbReference type="Pfam" id="PF18758">
    <property type="entry name" value="KDZ"/>
    <property type="match status" value="1"/>
</dbReference>
<evidence type="ECO:0000313" key="2">
    <source>
        <dbReference type="Proteomes" id="UP000016930"/>
    </source>
</evidence>
<sequence>MIKRAGRGHDLAGVNATTAGACAILCPACPQPNLNLSDQVPHGAPDHKYVCCSVDMSPCSCALRWKSRMAIAIDACFKLKRKARDIKDVELGSGWAYFVNEDSYQAYLKDCPDNKEISPCTSELNAVKQAYSKGSNAGIAVTGVVGVKCARHAFVLLNGIADLQKGERYCNVDYAVLSVLSCLSIRKLGEVDLSYDIACSWTKNFIKRAANVPVDAASDISEVAIRPLIPKAHIEGHGPSCRTKYSFNYAVGVGCGHGETTEEEWAIIIRTTISTREMGPGTRHATLNDHWGW</sequence>
<dbReference type="Proteomes" id="UP000016930">
    <property type="component" value="Unassembled WGS sequence"/>
</dbReference>
<proteinExistence type="predicted"/>
<organism evidence="1 2">
    <name type="scientific">Ceriporiopsis subvermispora (strain B)</name>
    <name type="common">White-rot fungus</name>
    <name type="synonym">Gelatoporia subvermispora</name>
    <dbReference type="NCBI Taxonomy" id="914234"/>
    <lineage>
        <taxon>Eukaryota</taxon>
        <taxon>Fungi</taxon>
        <taxon>Dikarya</taxon>
        <taxon>Basidiomycota</taxon>
        <taxon>Agaricomycotina</taxon>
        <taxon>Agaricomycetes</taxon>
        <taxon>Polyporales</taxon>
        <taxon>Gelatoporiaceae</taxon>
        <taxon>Gelatoporia</taxon>
    </lineage>
</organism>
<protein>
    <recommendedName>
        <fullName evidence="3">CxC2-like cysteine cluster KDZ transposase-associated domain-containing protein</fullName>
    </recommendedName>
</protein>
<dbReference type="PROSITE" id="PS51257">
    <property type="entry name" value="PROKAR_LIPOPROTEIN"/>
    <property type="match status" value="1"/>
</dbReference>
<keyword evidence="2" id="KW-1185">Reference proteome</keyword>
<dbReference type="STRING" id="914234.M2QYU2"/>
<dbReference type="AlphaFoldDB" id="M2QYU2"/>
<dbReference type="HOGENOM" id="CLU_003703_5_0_1"/>
<dbReference type="EMBL" id="KB445816">
    <property type="protein sequence ID" value="EMD31701.1"/>
    <property type="molecule type" value="Genomic_DNA"/>
</dbReference>
<evidence type="ECO:0008006" key="3">
    <source>
        <dbReference type="Google" id="ProtNLM"/>
    </source>
</evidence>
<name>M2QYU2_CERS8</name>
<dbReference type="InterPro" id="IPR040521">
    <property type="entry name" value="KDZ"/>
</dbReference>